<organism evidence="1 2">
    <name type="scientific">Prorocentrum cordatum</name>
    <dbReference type="NCBI Taxonomy" id="2364126"/>
    <lineage>
        <taxon>Eukaryota</taxon>
        <taxon>Sar</taxon>
        <taxon>Alveolata</taxon>
        <taxon>Dinophyceae</taxon>
        <taxon>Prorocentrales</taxon>
        <taxon>Prorocentraceae</taxon>
        <taxon>Prorocentrum</taxon>
    </lineage>
</organism>
<proteinExistence type="predicted"/>
<feature type="non-terminal residue" evidence="1">
    <location>
        <position position="115"/>
    </location>
</feature>
<evidence type="ECO:0000313" key="2">
    <source>
        <dbReference type="Proteomes" id="UP001189429"/>
    </source>
</evidence>
<comment type="caution">
    <text evidence="1">The sequence shown here is derived from an EMBL/GenBank/DDBJ whole genome shotgun (WGS) entry which is preliminary data.</text>
</comment>
<sequence length="115" mass="13227">AARAIWAARIKVADRKQAFRNNFRQSIRGAIRQSPNIQDGYARINFLLLLLLLIRPCSHHAGWRFLLEVTGRSTPVMRPRTGREWTSKPDVIRRKYIKKEAEEIAEVAALAEAFS</sequence>
<protein>
    <submittedName>
        <fullName evidence="1">Uncharacterized protein</fullName>
    </submittedName>
</protein>
<feature type="non-terminal residue" evidence="1">
    <location>
        <position position="1"/>
    </location>
</feature>
<name>A0ABN9SQF1_9DINO</name>
<evidence type="ECO:0000313" key="1">
    <source>
        <dbReference type="EMBL" id="CAK0834090.1"/>
    </source>
</evidence>
<accession>A0ABN9SQF1</accession>
<keyword evidence="2" id="KW-1185">Reference proteome</keyword>
<gene>
    <name evidence="1" type="ORF">PCOR1329_LOCUS31600</name>
</gene>
<dbReference type="Proteomes" id="UP001189429">
    <property type="component" value="Unassembled WGS sequence"/>
</dbReference>
<dbReference type="EMBL" id="CAUYUJ010012508">
    <property type="protein sequence ID" value="CAK0834090.1"/>
    <property type="molecule type" value="Genomic_DNA"/>
</dbReference>
<reference evidence="1" key="1">
    <citation type="submission" date="2023-10" db="EMBL/GenBank/DDBJ databases">
        <authorList>
            <person name="Chen Y."/>
            <person name="Shah S."/>
            <person name="Dougan E. K."/>
            <person name="Thang M."/>
            <person name="Chan C."/>
        </authorList>
    </citation>
    <scope>NUCLEOTIDE SEQUENCE [LARGE SCALE GENOMIC DNA]</scope>
</reference>